<evidence type="ECO:0008006" key="6">
    <source>
        <dbReference type="Google" id="ProtNLM"/>
    </source>
</evidence>
<dbReference type="InterPro" id="IPR012341">
    <property type="entry name" value="6hp_glycosidase-like_sf"/>
</dbReference>
<dbReference type="Gene3D" id="1.50.10.10">
    <property type="match status" value="1"/>
</dbReference>
<comment type="caution">
    <text evidence="4">The sequence shown here is derived from an EMBL/GenBank/DDBJ whole genome shotgun (WGS) entry which is preliminary data.</text>
</comment>
<dbReference type="SUPFAM" id="SSF48208">
    <property type="entry name" value="Six-hairpin glycosidases"/>
    <property type="match status" value="1"/>
</dbReference>
<dbReference type="InterPro" id="IPR005194">
    <property type="entry name" value="Glyco_hydro_65_C"/>
</dbReference>
<feature type="domain" description="Glycoside hydrolase family 65 C-terminal" evidence="2">
    <location>
        <begin position="455"/>
        <end position="513"/>
    </location>
</feature>
<dbReference type="PROSITE" id="PS51257">
    <property type="entry name" value="PROKAR_LIPOPROTEIN"/>
    <property type="match status" value="1"/>
</dbReference>
<feature type="domain" description="Mannosylglycerate hydrolase MGH1-like glycoside hydrolase" evidence="3">
    <location>
        <begin position="124"/>
        <end position="440"/>
    </location>
</feature>
<name>A0ABQ5MJN4_9FLAO</name>
<gene>
    <name evidence="4" type="ORF">Y10_19770</name>
</gene>
<feature type="signal peptide" evidence="1">
    <location>
        <begin position="1"/>
        <end position="24"/>
    </location>
</feature>
<dbReference type="InterPro" id="IPR008928">
    <property type="entry name" value="6-hairpin_glycosidase_sf"/>
</dbReference>
<feature type="chain" id="PRO_5045395186" description="Trehalase" evidence="1">
    <location>
        <begin position="25"/>
        <end position="525"/>
    </location>
</feature>
<keyword evidence="1" id="KW-0732">Signal</keyword>
<evidence type="ECO:0000259" key="3">
    <source>
        <dbReference type="Pfam" id="PF22422"/>
    </source>
</evidence>
<evidence type="ECO:0000259" key="2">
    <source>
        <dbReference type="Pfam" id="PF03633"/>
    </source>
</evidence>
<protein>
    <recommendedName>
        <fullName evidence="6">Trehalase</fullName>
    </recommendedName>
</protein>
<sequence>MVQYKKSIRSVFIILMFITLGACSSTKPVISNTTETNKGILQASEFKHYVTYFNTMEDENIAEAIPNDSAWVWMEKNIPLFECPQQNFEEIYYYRWWSLRKHIKKTPQGYAITEFLVDRSYADKYNLISCALGHHIMEFRWVHNPVYINENVQLWYRGNDGELMKKFRKFSSWNAYALYNKYKVDNDKDFLLDMFPDLVKEYALWEGDRQRKDGLFWQNDVKDGMEESISGGRRVRNARPTINSYMFGNAMALAEMAQMKDDNVKEHYFKTKAATLQELIEEKLWNPKDSFFETFTEKDTLAQVREAIGFIPWYFNLPEKNKGYEKAWEQFKDENGFNAPFGLTTAERRSPLFRSHGSGTCEWDGAVWPFATSQTLTALANVLNSYTQEVVTKDDYFLQLNKYVESQYYRGRPYIGEYLDETTGYWLMGDRERSRYYNHSTFNDLIITGLVGLRPRADGKIEVNPLIPENTWDWFCLDNVLYHGNTITILWDKTGDKYQKGKGLRIFKNGEEVASSNSLEHLVIE</sequence>
<evidence type="ECO:0000313" key="5">
    <source>
        <dbReference type="Proteomes" id="UP001143543"/>
    </source>
</evidence>
<organism evidence="4 5">
    <name type="scientific">Neptunitalea lumnitzerae</name>
    <dbReference type="NCBI Taxonomy" id="2965509"/>
    <lineage>
        <taxon>Bacteria</taxon>
        <taxon>Pseudomonadati</taxon>
        <taxon>Bacteroidota</taxon>
        <taxon>Flavobacteriia</taxon>
        <taxon>Flavobacteriales</taxon>
        <taxon>Flavobacteriaceae</taxon>
        <taxon>Neptunitalea</taxon>
    </lineage>
</organism>
<dbReference type="Proteomes" id="UP001143543">
    <property type="component" value="Unassembled WGS sequence"/>
</dbReference>
<keyword evidence="5" id="KW-1185">Reference proteome</keyword>
<dbReference type="EMBL" id="BRVO01000002">
    <property type="protein sequence ID" value="GLB49609.1"/>
    <property type="molecule type" value="Genomic_DNA"/>
</dbReference>
<dbReference type="RefSeq" id="WP_281765236.1">
    <property type="nucleotide sequence ID" value="NZ_BRVO01000002.1"/>
</dbReference>
<reference evidence="4" key="1">
    <citation type="submission" date="2022-07" db="EMBL/GenBank/DDBJ databases">
        <title>Taxonomy of Novel Oxalotrophic and Methylotrophic Bacteria.</title>
        <authorList>
            <person name="Sahin N."/>
            <person name="Tani A."/>
        </authorList>
    </citation>
    <scope>NUCLEOTIDE SEQUENCE</scope>
    <source>
        <strain evidence="4">Y10</strain>
    </source>
</reference>
<dbReference type="InterPro" id="IPR054491">
    <property type="entry name" value="MGH1-like_GH"/>
</dbReference>
<dbReference type="Pfam" id="PF03633">
    <property type="entry name" value="Glyco_hydro_65C"/>
    <property type="match status" value="1"/>
</dbReference>
<evidence type="ECO:0000256" key="1">
    <source>
        <dbReference type="SAM" id="SignalP"/>
    </source>
</evidence>
<evidence type="ECO:0000313" key="4">
    <source>
        <dbReference type="EMBL" id="GLB49609.1"/>
    </source>
</evidence>
<dbReference type="Pfam" id="PF22422">
    <property type="entry name" value="MGH1-like_GH"/>
    <property type="match status" value="1"/>
</dbReference>
<proteinExistence type="predicted"/>
<accession>A0ABQ5MJN4</accession>